<dbReference type="STRING" id="1147123.SAMN05443428_10636"/>
<keyword evidence="1" id="KW-0812">Transmembrane</keyword>
<feature type="transmembrane region" description="Helical" evidence="1">
    <location>
        <begin position="12"/>
        <end position="28"/>
    </location>
</feature>
<evidence type="ECO:0000313" key="2">
    <source>
        <dbReference type="EMBL" id="SKA84575.1"/>
    </source>
</evidence>
<accession>A0A1T4X691</accession>
<gene>
    <name evidence="2" type="ORF">SAMN05443428_10636</name>
</gene>
<dbReference type="Proteomes" id="UP000190105">
    <property type="component" value="Unassembled WGS sequence"/>
</dbReference>
<reference evidence="3" key="1">
    <citation type="submission" date="2017-02" db="EMBL/GenBank/DDBJ databases">
        <authorList>
            <person name="Varghese N."/>
            <person name="Submissions S."/>
        </authorList>
    </citation>
    <scope>NUCLEOTIDE SEQUENCE [LARGE SCALE GENOMIC DNA]</scope>
    <source>
        <strain evidence="3">USBA 833</strain>
    </source>
</reference>
<proteinExistence type="predicted"/>
<keyword evidence="3" id="KW-1185">Reference proteome</keyword>
<organism evidence="2 3">
    <name type="scientific">Caloramator quimbayensis</name>
    <dbReference type="NCBI Taxonomy" id="1147123"/>
    <lineage>
        <taxon>Bacteria</taxon>
        <taxon>Bacillati</taxon>
        <taxon>Bacillota</taxon>
        <taxon>Clostridia</taxon>
        <taxon>Eubacteriales</taxon>
        <taxon>Clostridiaceae</taxon>
        <taxon>Caloramator</taxon>
    </lineage>
</organism>
<evidence type="ECO:0000313" key="3">
    <source>
        <dbReference type="Proteomes" id="UP000190105"/>
    </source>
</evidence>
<keyword evidence="1" id="KW-1133">Transmembrane helix</keyword>
<sequence length="37" mass="4317">MTNLTPSIGWGWWLLLHIITIPLLFYLGKGMMKKEVD</sequence>
<protein>
    <submittedName>
        <fullName evidence="2">Uncharacterized protein</fullName>
    </submittedName>
</protein>
<name>A0A1T4X691_9CLOT</name>
<evidence type="ECO:0000256" key="1">
    <source>
        <dbReference type="SAM" id="Phobius"/>
    </source>
</evidence>
<keyword evidence="1" id="KW-0472">Membrane</keyword>
<dbReference type="AlphaFoldDB" id="A0A1T4X691"/>
<dbReference type="EMBL" id="FUYH01000006">
    <property type="protein sequence ID" value="SKA84575.1"/>
    <property type="molecule type" value="Genomic_DNA"/>
</dbReference>